<organism evidence="1 2">
    <name type="scientific">Polymorphospora rubra</name>
    <dbReference type="NCBI Taxonomy" id="338584"/>
    <lineage>
        <taxon>Bacteria</taxon>
        <taxon>Bacillati</taxon>
        <taxon>Actinomycetota</taxon>
        <taxon>Actinomycetes</taxon>
        <taxon>Micromonosporales</taxon>
        <taxon>Micromonosporaceae</taxon>
        <taxon>Polymorphospora</taxon>
    </lineage>
</organism>
<accession>A0A810N929</accession>
<dbReference type="AlphaFoldDB" id="A0A810N929"/>
<protein>
    <submittedName>
        <fullName evidence="1">Uncharacterized protein</fullName>
    </submittedName>
</protein>
<evidence type="ECO:0000313" key="1">
    <source>
        <dbReference type="EMBL" id="BCJ69757.1"/>
    </source>
</evidence>
<sequence length="120" mass="12721">MTLATKGSRRITVDGVAFRWSVRRRPTYHQGSGWSPLTFVVEQAEQPGALLVAALPCAHPGNWFGLPSQPVLPGTVAAGVRQALTAGWQPAQPGPAFKLDLSDPAVAWGSAVCLAGCWWS</sequence>
<dbReference type="Proteomes" id="UP000680866">
    <property type="component" value="Chromosome"/>
</dbReference>
<name>A0A810N929_9ACTN</name>
<keyword evidence="2" id="KW-1185">Reference proteome</keyword>
<proteinExistence type="predicted"/>
<dbReference type="EMBL" id="AP023359">
    <property type="protein sequence ID" value="BCJ69757.1"/>
    <property type="molecule type" value="Genomic_DNA"/>
</dbReference>
<gene>
    <name evidence="1" type="ORF">Prubr_67780</name>
</gene>
<evidence type="ECO:0000313" key="2">
    <source>
        <dbReference type="Proteomes" id="UP000680866"/>
    </source>
</evidence>
<dbReference type="KEGG" id="pry:Prubr_67780"/>
<reference evidence="1" key="1">
    <citation type="submission" date="2020-08" db="EMBL/GenBank/DDBJ databases">
        <title>Whole genome shotgun sequence of Polymorphospora rubra NBRC 101157.</title>
        <authorList>
            <person name="Komaki H."/>
            <person name="Tamura T."/>
        </authorList>
    </citation>
    <scope>NUCLEOTIDE SEQUENCE</scope>
    <source>
        <strain evidence="1">NBRC 101157</strain>
    </source>
</reference>